<dbReference type="FunFam" id="2.60.120.430:FF:000013">
    <property type="entry name" value="Putative receptor-like protein kinase"/>
    <property type="match status" value="1"/>
</dbReference>
<evidence type="ECO:0000313" key="18">
    <source>
        <dbReference type="Proteomes" id="UP000078284"/>
    </source>
</evidence>
<keyword evidence="5 14" id="KW-0732">Signal</keyword>
<dbReference type="InterPro" id="IPR008271">
    <property type="entry name" value="Ser/Thr_kinase_AS"/>
</dbReference>
<dbReference type="AlphaFoldDB" id="A0A178VRY5"/>
<evidence type="ECO:0000256" key="13">
    <source>
        <dbReference type="SAM" id="Phobius"/>
    </source>
</evidence>
<protein>
    <recommendedName>
        <fullName evidence="15">Protein kinase domain-containing protein</fullName>
    </recommendedName>
</protein>
<keyword evidence="4 13" id="KW-0812">Transmembrane</keyword>
<dbReference type="InterPro" id="IPR011009">
    <property type="entry name" value="Kinase-like_dom_sf"/>
</dbReference>
<dbReference type="PANTHER" id="PTHR27003">
    <property type="entry name" value="OS07G0166700 PROTEIN"/>
    <property type="match status" value="1"/>
</dbReference>
<keyword evidence="2" id="KW-0723">Serine/threonine-protein kinase</keyword>
<name>A0A178VRY5_ARATH</name>
<keyword evidence="8 12" id="KW-0067">ATP-binding</keyword>
<feature type="signal peptide" evidence="14">
    <location>
        <begin position="1"/>
        <end position="28"/>
    </location>
</feature>
<dbReference type="InterPro" id="IPR001245">
    <property type="entry name" value="Ser-Thr/Tyr_kinase_cat_dom"/>
</dbReference>
<evidence type="ECO:0000256" key="4">
    <source>
        <dbReference type="ARBA" id="ARBA00022692"/>
    </source>
</evidence>
<dbReference type="SUPFAM" id="SSF56112">
    <property type="entry name" value="Protein kinase-like (PK-like)"/>
    <property type="match status" value="1"/>
</dbReference>
<dbReference type="Gene3D" id="2.60.120.430">
    <property type="entry name" value="Galactose-binding lectin"/>
    <property type="match status" value="2"/>
</dbReference>
<reference evidence="16" key="2">
    <citation type="submission" date="2016-03" db="EMBL/GenBank/DDBJ databases">
        <title>Full-length assembly of Arabidopsis thaliana Ler reveals the complement of translocations and inversions.</title>
        <authorList>
            <person name="Zapata L."/>
            <person name="Schneeberger K."/>
            <person name="Ossowski S."/>
        </authorList>
    </citation>
    <scope>NUCLEOTIDE SEQUENCE [LARGE SCALE GENOMIC DNA]</scope>
    <source>
        <tissue evidence="16">Leaf</tissue>
    </source>
</reference>
<keyword evidence="3" id="KW-0808">Transferase</keyword>
<evidence type="ECO:0000256" key="3">
    <source>
        <dbReference type="ARBA" id="ARBA00022679"/>
    </source>
</evidence>
<feature type="binding site" evidence="12">
    <location>
        <position position="516"/>
    </location>
    <ligand>
        <name>ATP</name>
        <dbReference type="ChEBI" id="CHEBI:30616"/>
    </ligand>
</feature>
<sequence>MENFCFQDSVSLFITIMVLVLLPRLSLSDTSTYTRPENFYVNCGSDSNVFYGGQTFVGDTNSSTNSVSFTNKGTEVINDQSSVAPEIYRTVRIFRHPSSYKFKLDSLGLHFVRLHFSVVFSRADLLTARFTVSATSGSNHHLKSFSPQNLTNTPRVEEFLLMMNSLEFEIRFVPDHSSLALINAIEVFSAPDDLEIPSGSDKNLHTIYRLNVGGEKITPDNDTLGRTWLPDDDDFLYRKDSTRNINSTQTPNYVGGLSSATDSTAPDFVYKTAKAMNRSSNEQVGMLMNVTWSFKVKSNHRHFIRIHFSDILSNLSNSDSDFYLFVNGYWRVDVKPSEQPRLASPFFKDFVNVSDGSGLLNISIGTKEANKDAGFLNGLEMMEVLSKSGSDYSNRSSSRVHIITGCAVAAAAASALVFSLLFMVFLKRRRSKKTKPEVEGTVWSPLPLHRGGSSDNRPISQYHNSPLRNLHLGLTIPFTDILSATNNFDEQLLIGKGGFGYVYKAILPDGTKAAIKRGKTGSGQGILEFQTEIQVLSRIRHRHLVSLTGYCEENSEMILVYEFMAKGTLKEHLYGSNLPSLTWKQRLEICIGAARGLDYLHSSGSEGAIIHRDVKSTNILLDENNIAKVADFGLSKIHNQDESNISIKIKGTFGYLDPEYLQTHKLTEKSDVYAFGVVLLEVLFARPAIDPYLPHEEVNLSEWVMFCKSKGTIDEILDPSLIGQIETNSLKKFMEIAEKCLKEYGDERPSMRDVIWDLEYVLQLQMMTNRREAHEEDSTAINSGGSLVAPRLMVSDSFSTNSIFQNGDESKNRFGFTDSSETRVFSQLKISDAR</sequence>
<dbReference type="Proteomes" id="UP000426265">
    <property type="component" value="Unassembled WGS sequence"/>
</dbReference>
<evidence type="ECO:0000256" key="7">
    <source>
        <dbReference type="ARBA" id="ARBA00022777"/>
    </source>
</evidence>
<evidence type="ECO:0000256" key="10">
    <source>
        <dbReference type="ARBA" id="ARBA00023136"/>
    </source>
</evidence>
<evidence type="ECO:0000256" key="9">
    <source>
        <dbReference type="ARBA" id="ARBA00022989"/>
    </source>
</evidence>
<evidence type="ECO:0000256" key="12">
    <source>
        <dbReference type="PROSITE-ProRule" id="PRU10141"/>
    </source>
</evidence>
<dbReference type="InterPro" id="IPR024788">
    <property type="entry name" value="Malectin-like_Carb-bd_dom"/>
</dbReference>
<keyword evidence="7" id="KW-0418">Kinase</keyword>
<feature type="transmembrane region" description="Helical" evidence="13">
    <location>
        <begin position="402"/>
        <end position="426"/>
    </location>
</feature>
<dbReference type="ExpressionAtlas" id="A0A178VRY5">
    <property type="expression patterns" value="baseline and differential"/>
</dbReference>
<evidence type="ECO:0000256" key="8">
    <source>
        <dbReference type="ARBA" id="ARBA00022840"/>
    </source>
</evidence>
<dbReference type="InterPro" id="IPR045272">
    <property type="entry name" value="ANXUR1/2-like"/>
</dbReference>
<evidence type="ECO:0000256" key="11">
    <source>
        <dbReference type="ARBA" id="ARBA00023180"/>
    </source>
</evidence>
<evidence type="ECO:0000259" key="15">
    <source>
        <dbReference type="PROSITE" id="PS50011"/>
    </source>
</evidence>
<dbReference type="Pfam" id="PF12819">
    <property type="entry name" value="Malectin_like"/>
    <property type="match status" value="1"/>
</dbReference>
<gene>
    <name evidence="16" type="ordered locus">AXX17_At2g18850</name>
    <name evidence="17" type="ORF">AN1_LOCUS8705</name>
</gene>
<dbReference type="InterPro" id="IPR017441">
    <property type="entry name" value="Protein_kinase_ATP_BS"/>
</dbReference>
<dbReference type="PANTHER" id="PTHR27003:SF398">
    <property type="entry name" value="PROTEIN KINASE DOMAIN-CONTAINING PROTEIN"/>
    <property type="match status" value="1"/>
</dbReference>
<keyword evidence="10 13" id="KW-0472">Membrane</keyword>
<evidence type="ECO:0000256" key="6">
    <source>
        <dbReference type="ARBA" id="ARBA00022741"/>
    </source>
</evidence>
<dbReference type="PROSITE" id="PS00107">
    <property type="entry name" value="PROTEIN_KINASE_ATP"/>
    <property type="match status" value="1"/>
</dbReference>
<keyword evidence="11" id="KW-0325">Glycoprotein</keyword>
<evidence type="ECO:0000256" key="14">
    <source>
        <dbReference type="SAM" id="SignalP"/>
    </source>
</evidence>
<dbReference type="FunFam" id="3.30.200.20:FF:000039">
    <property type="entry name" value="receptor-like protein kinase FERONIA"/>
    <property type="match status" value="1"/>
</dbReference>
<feature type="domain" description="Protein kinase" evidence="15">
    <location>
        <begin position="488"/>
        <end position="761"/>
    </location>
</feature>
<accession>A0A178VRY5</accession>
<evidence type="ECO:0000313" key="19">
    <source>
        <dbReference type="Proteomes" id="UP000426265"/>
    </source>
</evidence>
<keyword evidence="9 13" id="KW-1133">Transmembrane helix</keyword>
<dbReference type="EMBL" id="CACRSJ010000105">
    <property type="protein sequence ID" value="VYS53244.1"/>
    <property type="molecule type" value="Genomic_DNA"/>
</dbReference>
<reference evidence="18" key="1">
    <citation type="journal article" date="2016" name="Proc. Natl. Acad. Sci. U.S.A.">
        <title>Chromosome-level assembly of Arabidopsis thaliana Ler reveals the extent of translocation and inversion polymorphisms.</title>
        <authorList>
            <person name="Zapata L."/>
            <person name="Ding J."/>
            <person name="Willing E.M."/>
            <person name="Hartwig B."/>
            <person name="Bezdan D."/>
            <person name="Jiao W.B."/>
            <person name="Patel V."/>
            <person name="Velikkakam James G."/>
            <person name="Koornneef M."/>
            <person name="Ossowski S."/>
            <person name="Schneeberger K."/>
        </authorList>
    </citation>
    <scope>NUCLEOTIDE SEQUENCE [LARGE SCALE GENOMIC DNA]</scope>
    <source>
        <strain evidence="18">cv. Landsberg erecta</strain>
    </source>
</reference>
<dbReference type="CDD" id="cd14066">
    <property type="entry name" value="STKc_IRAK"/>
    <property type="match status" value="1"/>
</dbReference>
<feature type="chain" id="PRO_5033733287" description="Protein kinase domain-containing protein" evidence="14">
    <location>
        <begin position="29"/>
        <end position="834"/>
    </location>
</feature>
<reference evidence="17 19" key="3">
    <citation type="submission" date="2019-11" db="EMBL/GenBank/DDBJ databases">
        <authorList>
            <person name="Jiao W.-B."/>
            <person name="Schneeberger K."/>
        </authorList>
    </citation>
    <scope>NUCLEOTIDE SEQUENCE [LARGE SCALE GENOMIC DNA]</scope>
    <source>
        <strain evidence="19">cv. An-1</strain>
    </source>
</reference>
<evidence type="ECO:0000313" key="16">
    <source>
        <dbReference type="EMBL" id="OAP08538.1"/>
    </source>
</evidence>
<dbReference type="GO" id="GO:0004714">
    <property type="term" value="F:transmembrane receptor protein tyrosine kinase activity"/>
    <property type="evidence" value="ECO:0007669"/>
    <property type="project" value="InterPro"/>
</dbReference>
<evidence type="ECO:0000313" key="17">
    <source>
        <dbReference type="EMBL" id="VYS53244.1"/>
    </source>
</evidence>
<dbReference type="Pfam" id="PF07714">
    <property type="entry name" value="PK_Tyr_Ser-Thr"/>
    <property type="match status" value="1"/>
</dbReference>
<dbReference type="GO" id="GO:0016020">
    <property type="term" value="C:membrane"/>
    <property type="evidence" value="ECO:0007669"/>
    <property type="project" value="UniProtKB-SubCell"/>
</dbReference>
<comment type="subcellular location">
    <subcellularLocation>
        <location evidence="1">Membrane</location>
        <topology evidence="1">Single-pass type I membrane protein</topology>
    </subcellularLocation>
</comment>
<dbReference type="Gene3D" id="1.10.510.10">
    <property type="entry name" value="Transferase(Phosphotransferase) domain 1"/>
    <property type="match status" value="1"/>
</dbReference>
<evidence type="ECO:0000256" key="5">
    <source>
        <dbReference type="ARBA" id="ARBA00022729"/>
    </source>
</evidence>
<evidence type="ECO:0000256" key="2">
    <source>
        <dbReference type="ARBA" id="ARBA00022527"/>
    </source>
</evidence>
<dbReference type="SMART" id="SM00220">
    <property type="entry name" value="S_TKc"/>
    <property type="match status" value="1"/>
</dbReference>
<keyword evidence="6 12" id="KW-0547">Nucleotide-binding</keyword>
<dbReference type="FunFam" id="1.10.510.10:FF:000252">
    <property type="entry name" value="Receptor-like protein kinase FERONIA"/>
    <property type="match status" value="1"/>
</dbReference>
<dbReference type="InterPro" id="IPR000719">
    <property type="entry name" value="Prot_kinase_dom"/>
</dbReference>
<dbReference type="GO" id="GO:0005524">
    <property type="term" value="F:ATP binding"/>
    <property type="evidence" value="ECO:0007669"/>
    <property type="project" value="UniProtKB-UniRule"/>
</dbReference>
<dbReference type="GO" id="GO:0004674">
    <property type="term" value="F:protein serine/threonine kinase activity"/>
    <property type="evidence" value="ECO:0007669"/>
    <property type="project" value="UniProtKB-KW"/>
</dbReference>
<proteinExistence type="predicted"/>
<evidence type="ECO:0000256" key="1">
    <source>
        <dbReference type="ARBA" id="ARBA00004479"/>
    </source>
</evidence>
<dbReference type="EMBL" id="LUHQ01000002">
    <property type="protein sequence ID" value="OAP08538.1"/>
    <property type="molecule type" value="Genomic_DNA"/>
</dbReference>
<dbReference type="PROSITE" id="PS50011">
    <property type="entry name" value="PROTEIN_KINASE_DOM"/>
    <property type="match status" value="1"/>
</dbReference>
<organism evidence="16 18">
    <name type="scientific">Arabidopsis thaliana</name>
    <name type="common">Mouse-ear cress</name>
    <dbReference type="NCBI Taxonomy" id="3702"/>
    <lineage>
        <taxon>Eukaryota</taxon>
        <taxon>Viridiplantae</taxon>
        <taxon>Streptophyta</taxon>
        <taxon>Embryophyta</taxon>
        <taxon>Tracheophyta</taxon>
        <taxon>Spermatophyta</taxon>
        <taxon>Magnoliopsida</taxon>
        <taxon>eudicotyledons</taxon>
        <taxon>Gunneridae</taxon>
        <taxon>Pentapetalae</taxon>
        <taxon>rosids</taxon>
        <taxon>malvids</taxon>
        <taxon>Brassicales</taxon>
        <taxon>Brassicaceae</taxon>
        <taxon>Camelineae</taxon>
        <taxon>Arabidopsis</taxon>
    </lineage>
</organism>
<dbReference type="Proteomes" id="UP000078284">
    <property type="component" value="Chromosome 2"/>
</dbReference>
<dbReference type="Gene3D" id="3.30.200.20">
    <property type="entry name" value="Phosphorylase Kinase, domain 1"/>
    <property type="match status" value="1"/>
</dbReference>
<dbReference type="PROSITE" id="PS00108">
    <property type="entry name" value="PROTEIN_KINASE_ST"/>
    <property type="match status" value="1"/>
</dbReference>